<accession>A0A4Y7JPP2</accession>
<name>A0A4Y7JPP2_PAPSO</name>
<protein>
    <recommendedName>
        <fullName evidence="8">Early light-induced protein</fullName>
    </recommendedName>
</protein>
<evidence type="ECO:0000313" key="6">
    <source>
        <dbReference type="EMBL" id="RZC61778.1"/>
    </source>
</evidence>
<dbReference type="PANTHER" id="PTHR14154">
    <property type="entry name" value="UPF0041 BRAIN PROTEIN 44-RELATED"/>
    <property type="match status" value="1"/>
</dbReference>
<evidence type="ECO:0000313" key="7">
    <source>
        <dbReference type="Proteomes" id="UP000316621"/>
    </source>
</evidence>
<keyword evidence="2" id="KW-0812">Transmembrane</keyword>
<dbReference type="EMBL" id="CM010719">
    <property type="protein sequence ID" value="RZC61778.1"/>
    <property type="molecule type" value="Genomic_DNA"/>
</dbReference>
<evidence type="ECO:0008006" key="8">
    <source>
        <dbReference type="Google" id="ProtNLM"/>
    </source>
</evidence>
<evidence type="ECO:0000256" key="4">
    <source>
        <dbReference type="ARBA" id="ARBA00023136"/>
    </source>
</evidence>
<gene>
    <name evidence="6" type="ORF">C5167_023515</name>
</gene>
<comment type="subcellular location">
    <subcellularLocation>
        <location evidence="1">Membrane</location>
        <topology evidence="1">Multi-pass membrane protein</topology>
    </subcellularLocation>
</comment>
<keyword evidence="4" id="KW-0472">Membrane</keyword>
<reference evidence="6 7" key="1">
    <citation type="journal article" date="2018" name="Science">
        <title>The opium poppy genome and morphinan production.</title>
        <authorList>
            <person name="Guo L."/>
            <person name="Winzer T."/>
            <person name="Yang X."/>
            <person name="Li Y."/>
            <person name="Ning Z."/>
            <person name="He Z."/>
            <person name="Teodor R."/>
            <person name="Lu Y."/>
            <person name="Bowser T.A."/>
            <person name="Graham I.A."/>
            <person name="Ye K."/>
        </authorList>
    </citation>
    <scope>NUCLEOTIDE SEQUENCE [LARGE SCALE GENOMIC DNA]</scope>
    <source>
        <strain evidence="7">cv. HN1</strain>
        <tissue evidence="6">Leaves</tissue>
    </source>
</reference>
<dbReference type="OrthoDB" id="513190at2759"/>
<dbReference type="OMA" id="HINGRLA"/>
<keyword evidence="7" id="KW-1185">Reference proteome</keyword>
<evidence type="ECO:0000256" key="2">
    <source>
        <dbReference type="ARBA" id="ARBA00022692"/>
    </source>
</evidence>
<dbReference type="SUPFAM" id="SSF103511">
    <property type="entry name" value="Chlorophyll a-b binding protein"/>
    <property type="match status" value="1"/>
</dbReference>
<evidence type="ECO:0000256" key="3">
    <source>
        <dbReference type="ARBA" id="ARBA00022989"/>
    </source>
</evidence>
<sequence>MIIFFLQSSITGFNGKFSRLIKISFNHVSGVRTQTRGNASFGVRCMAEEKQPQQPMTTSSSTPPPPAASQTPIATPTFPPRRAAPKKMSTKFGDLLAFSGPAPERINGRLAMIGFVAAMGVELARGTDVAAQLADGGLPWFVITSVVLSVASLIPLSQGVSVESKSDGLMSSSAEMWNGRVTMLGLVALVLTEVAKGGALI</sequence>
<evidence type="ECO:0000256" key="5">
    <source>
        <dbReference type="SAM" id="MobiDB-lite"/>
    </source>
</evidence>
<organism evidence="6 7">
    <name type="scientific">Papaver somniferum</name>
    <name type="common">Opium poppy</name>
    <dbReference type="NCBI Taxonomy" id="3469"/>
    <lineage>
        <taxon>Eukaryota</taxon>
        <taxon>Viridiplantae</taxon>
        <taxon>Streptophyta</taxon>
        <taxon>Embryophyta</taxon>
        <taxon>Tracheophyta</taxon>
        <taxon>Spermatophyta</taxon>
        <taxon>Magnoliopsida</taxon>
        <taxon>Ranunculales</taxon>
        <taxon>Papaveraceae</taxon>
        <taxon>Papaveroideae</taxon>
        <taxon>Papaver</taxon>
    </lineage>
</organism>
<keyword evidence="3" id="KW-1133">Transmembrane helix</keyword>
<feature type="region of interest" description="Disordered" evidence="5">
    <location>
        <begin position="49"/>
        <end position="86"/>
    </location>
</feature>
<dbReference type="Gramene" id="RZC61778">
    <property type="protein sequence ID" value="RZC61778"/>
    <property type="gene ID" value="C5167_023515"/>
</dbReference>
<dbReference type="GO" id="GO:0016020">
    <property type="term" value="C:membrane"/>
    <property type="evidence" value="ECO:0007669"/>
    <property type="project" value="UniProtKB-SubCell"/>
</dbReference>
<feature type="compositionally biased region" description="Low complexity" evidence="5">
    <location>
        <begin position="52"/>
        <end position="61"/>
    </location>
</feature>
<evidence type="ECO:0000256" key="1">
    <source>
        <dbReference type="ARBA" id="ARBA00004141"/>
    </source>
</evidence>
<dbReference type="Proteomes" id="UP000316621">
    <property type="component" value="Chromosome 5"/>
</dbReference>
<dbReference type="AlphaFoldDB" id="A0A4Y7JPP2"/>
<proteinExistence type="predicted"/>